<evidence type="ECO:0000259" key="6">
    <source>
        <dbReference type="PROSITE" id="PS51032"/>
    </source>
</evidence>
<evidence type="ECO:0000313" key="7">
    <source>
        <dbReference type="EMBL" id="KAK3004104.1"/>
    </source>
</evidence>
<sequence>MDSASYQFQNIEFFPISNSYKSEVDHLSSDVVASSSSSKRIKQDDEEVVSTVIEDKSKKEKRYIGVRKRAWEKYAAEIRDSTRHGKRVWLGTFDSADEAALAYDQAAFSTRGCSAFLNFSAKECKSGYDASTTVVMVDPHQLKH</sequence>
<dbReference type="GO" id="GO:0009873">
    <property type="term" value="P:ethylene-activated signaling pathway"/>
    <property type="evidence" value="ECO:0007669"/>
    <property type="project" value="InterPro"/>
</dbReference>
<dbReference type="InterPro" id="IPR001471">
    <property type="entry name" value="AP2/ERF_dom"/>
</dbReference>
<keyword evidence="5" id="KW-0539">Nucleus</keyword>
<dbReference type="PANTHER" id="PTHR31190:SF72">
    <property type="entry name" value="AP2 DOMAIN CONTAINING PROTEIN, EXPRESSED"/>
    <property type="match status" value="1"/>
</dbReference>
<accession>A0AA88VBL7</accession>
<dbReference type="InterPro" id="IPR044808">
    <property type="entry name" value="ERF_plant"/>
</dbReference>
<protein>
    <recommendedName>
        <fullName evidence="6">AP2/ERF domain-containing protein</fullName>
    </recommendedName>
</protein>
<evidence type="ECO:0000256" key="5">
    <source>
        <dbReference type="ARBA" id="ARBA00023242"/>
    </source>
</evidence>
<feature type="domain" description="AP2/ERF" evidence="6">
    <location>
        <begin position="62"/>
        <end position="120"/>
    </location>
</feature>
<reference evidence="7" key="1">
    <citation type="submission" date="2022-12" db="EMBL/GenBank/DDBJ databases">
        <title>Draft genome assemblies for two species of Escallonia (Escalloniales).</title>
        <authorList>
            <person name="Chanderbali A."/>
            <person name="Dervinis C."/>
            <person name="Anghel I."/>
            <person name="Soltis D."/>
            <person name="Soltis P."/>
            <person name="Zapata F."/>
        </authorList>
    </citation>
    <scope>NUCLEOTIDE SEQUENCE</scope>
    <source>
        <strain evidence="7">UCBG64.0493</strain>
        <tissue evidence="7">Leaf</tissue>
    </source>
</reference>
<comment type="caution">
    <text evidence="7">The sequence shown here is derived from an EMBL/GenBank/DDBJ whole genome shotgun (WGS) entry which is preliminary data.</text>
</comment>
<evidence type="ECO:0000256" key="2">
    <source>
        <dbReference type="ARBA" id="ARBA00023015"/>
    </source>
</evidence>
<dbReference type="GO" id="GO:0003700">
    <property type="term" value="F:DNA-binding transcription factor activity"/>
    <property type="evidence" value="ECO:0007669"/>
    <property type="project" value="InterPro"/>
</dbReference>
<dbReference type="InterPro" id="IPR036955">
    <property type="entry name" value="AP2/ERF_dom_sf"/>
</dbReference>
<dbReference type="EMBL" id="JAVXUP010002310">
    <property type="protein sequence ID" value="KAK3004104.1"/>
    <property type="molecule type" value="Genomic_DNA"/>
</dbReference>
<dbReference type="Pfam" id="PF00847">
    <property type="entry name" value="AP2"/>
    <property type="match status" value="1"/>
</dbReference>
<dbReference type="GO" id="GO:0005634">
    <property type="term" value="C:nucleus"/>
    <property type="evidence" value="ECO:0007669"/>
    <property type="project" value="UniProtKB-SubCell"/>
</dbReference>
<dbReference type="SUPFAM" id="SSF54171">
    <property type="entry name" value="DNA-binding domain"/>
    <property type="match status" value="1"/>
</dbReference>
<dbReference type="Gene3D" id="3.30.730.10">
    <property type="entry name" value="AP2/ERF domain"/>
    <property type="match status" value="1"/>
</dbReference>
<dbReference type="CDD" id="cd00018">
    <property type="entry name" value="AP2"/>
    <property type="match status" value="1"/>
</dbReference>
<keyword evidence="8" id="KW-1185">Reference proteome</keyword>
<organism evidence="7 8">
    <name type="scientific">Escallonia herrerae</name>
    <dbReference type="NCBI Taxonomy" id="1293975"/>
    <lineage>
        <taxon>Eukaryota</taxon>
        <taxon>Viridiplantae</taxon>
        <taxon>Streptophyta</taxon>
        <taxon>Embryophyta</taxon>
        <taxon>Tracheophyta</taxon>
        <taxon>Spermatophyta</taxon>
        <taxon>Magnoliopsida</taxon>
        <taxon>eudicotyledons</taxon>
        <taxon>Gunneridae</taxon>
        <taxon>Pentapetalae</taxon>
        <taxon>asterids</taxon>
        <taxon>campanulids</taxon>
        <taxon>Escalloniales</taxon>
        <taxon>Escalloniaceae</taxon>
        <taxon>Escallonia</taxon>
    </lineage>
</organism>
<dbReference type="PROSITE" id="PS51032">
    <property type="entry name" value="AP2_ERF"/>
    <property type="match status" value="1"/>
</dbReference>
<dbReference type="SMART" id="SM00380">
    <property type="entry name" value="AP2"/>
    <property type="match status" value="1"/>
</dbReference>
<keyword evidence="2" id="KW-0805">Transcription regulation</keyword>
<dbReference type="PANTHER" id="PTHR31190">
    <property type="entry name" value="DNA-BINDING DOMAIN"/>
    <property type="match status" value="1"/>
</dbReference>
<keyword evidence="4" id="KW-0804">Transcription</keyword>
<evidence type="ECO:0000256" key="3">
    <source>
        <dbReference type="ARBA" id="ARBA00023125"/>
    </source>
</evidence>
<keyword evidence="3" id="KW-0238">DNA-binding</keyword>
<evidence type="ECO:0000313" key="8">
    <source>
        <dbReference type="Proteomes" id="UP001188597"/>
    </source>
</evidence>
<evidence type="ECO:0000256" key="4">
    <source>
        <dbReference type="ARBA" id="ARBA00023163"/>
    </source>
</evidence>
<dbReference type="AlphaFoldDB" id="A0AA88VBL7"/>
<gene>
    <name evidence="7" type="ORF">RJ639_018241</name>
</gene>
<evidence type="ECO:0000256" key="1">
    <source>
        <dbReference type="ARBA" id="ARBA00004123"/>
    </source>
</evidence>
<dbReference type="Proteomes" id="UP001188597">
    <property type="component" value="Unassembled WGS sequence"/>
</dbReference>
<dbReference type="InterPro" id="IPR016177">
    <property type="entry name" value="DNA-bd_dom_sf"/>
</dbReference>
<proteinExistence type="predicted"/>
<dbReference type="GO" id="GO:0003677">
    <property type="term" value="F:DNA binding"/>
    <property type="evidence" value="ECO:0007669"/>
    <property type="project" value="UniProtKB-KW"/>
</dbReference>
<comment type="subcellular location">
    <subcellularLocation>
        <location evidence="1">Nucleus</location>
    </subcellularLocation>
</comment>
<dbReference type="PRINTS" id="PR00367">
    <property type="entry name" value="ETHRSPELEMNT"/>
</dbReference>
<name>A0AA88VBL7_9ASTE</name>